<accession>A0A4R6DQ28</accession>
<feature type="transmembrane region" description="Helical" evidence="1">
    <location>
        <begin position="7"/>
        <end position="24"/>
    </location>
</feature>
<protein>
    <submittedName>
        <fullName evidence="2">Putative membrane protein</fullName>
    </submittedName>
</protein>
<evidence type="ECO:0000313" key="3">
    <source>
        <dbReference type="Proteomes" id="UP000295129"/>
    </source>
</evidence>
<evidence type="ECO:0000256" key="1">
    <source>
        <dbReference type="SAM" id="Phobius"/>
    </source>
</evidence>
<feature type="transmembrane region" description="Helical" evidence="1">
    <location>
        <begin position="165"/>
        <end position="187"/>
    </location>
</feature>
<feature type="transmembrane region" description="Helical" evidence="1">
    <location>
        <begin position="140"/>
        <end position="159"/>
    </location>
</feature>
<sequence length="223" mass="23666">MVCPLRLGRGILAGAAFAGYLWLAHITTAPGQPSTLGALVAVVPYMGIALAMAWKSRNRGAALALWAAVAVGLWQSWTLVEARFEWVYFVQHAGVFSLLALGFGRSLAGDGEATITRFARMVHGDAMHPALARYTRGATLAWTLFFAAMATVSTGLFFFGPPHVWSLLINLLTPPLIALMFASEFLARVLLLPSSVRTGLVDSVRACIASRRASGGATPPPAA</sequence>
<evidence type="ECO:0000313" key="2">
    <source>
        <dbReference type="EMBL" id="TDN47111.1"/>
    </source>
</evidence>
<feature type="transmembrane region" description="Helical" evidence="1">
    <location>
        <begin position="36"/>
        <end position="54"/>
    </location>
</feature>
<proteinExistence type="predicted"/>
<comment type="caution">
    <text evidence="2">The sequence shown here is derived from an EMBL/GenBank/DDBJ whole genome shotgun (WGS) entry which is preliminary data.</text>
</comment>
<name>A0A4R6DQ28_9RHOO</name>
<organism evidence="2 3">
    <name type="scientific">Azoarcus indigens</name>
    <dbReference type="NCBI Taxonomy" id="29545"/>
    <lineage>
        <taxon>Bacteria</taxon>
        <taxon>Pseudomonadati</taxon>
        <taxon>Pseudomonadota</taxon>
        <taxon>Betaproteobacteria</taxon>
        <taxon>Rhodocyclales</taxon>
        <taxon>Zoogloeaceae</taxon>
        <taxon>Azoarcus</taxon>
    </lineage>
</organism>
<feature type="transmembrane region" description="Helical" evidence="1">
    <location>
        <begin position="86"/>
        <end position="108"/>
    </location>
</feature>
<dbReference type="EMBL" id="SNVV01000022">
    <property type="protein sequence ID" value="TDN47111.1"/>
    <property type="molecule type" value="Genomic_DNA"/>
</dbReference>
<dbReference type="Proteomes" id="UP000295129">
    <property type="component" value="Unassembled WGS sequence"/>
</dbReference>
<gene>
    <name evidence="2" type="ORF">C7389_12268</name>
</gene>
<feature type="transmembrane region" description="Helical" evidence="1">
    <location>
        <begin position="61"/>
        <end position="80"/>
    </location>
</feature>
<dbReference type="OrthoDB" id="8537043at2"/>
<keyword evidence="1" id="KW-0472">Membrane</keyword>
<dbReference type="RefSeq" id="WP_133594406.1">
    <property type="nucleotide sequence ID" value="NZ_SNVV01000022.1"/>
</dbReference>
<reference evidence="2 3" key="1">
    <citation type="submission" date="2019-03" db="EMBL/GenBank/DDBJ databases">
        <title>Genomic Encyclopedia of Type Strains, Phase IV (KMG-IV): sequencing the most valuable type-strain genomes for metagenomic binning, comparative biology and taxonomic classification.</title>
        <authorList>
            <person name="Goeker M."/>
        </authorList>
    </citation>
    <scope>NUCLEOTIDE SEQUENCE [LARGE SCALE GENOMIC DNA]</scope>
    <source>
        <strain evidence="2 3">DSM 12121</strain>
    </source>
</reference>
<keyword evidence="1" id="KW-1133">Transmembrane helix</keyword>
<dbReference type="AlphaFoldDB" id="A0A4R6DQ28"/>
<keyword evidence="1" id="KW-0812">Transmembrane</keyword>
<keyword evidence="3" id="KW-1185">Reference proteome</keyword>